<dbReference type="Proteomes" id="UP000606889">
    <property type="component" value="Unassembled WGS sequence"/>
</dbReference>
<evidence type="ECO:0000256" key="6">
    <source>
        <dbReference type="ARBA" id="ARBA00022962"/>
    </source>
</evidence>
<comment type="similarity">
    <text evidence="2 7 8">In the C-terminal section; belongs to the purine/pyrimidine phosphoribosyltransferase family.</text>
</comment>
<dbReference type="RefSeq" id="WP_186856519.1">
    <property type="nucleotide sequence ID" value="NZ_JACOON010000001.1"/>
</dbReference>
<feature type="binding site" evidence="7">
    <location>
        <position position="372"/>
    </location>
    <ligand>
        <name>Mg(2+)</name>
        <dbReference type="ChEBI" id="CHEBI:18420"/>
    </ligand>
</feature>
<feature type="domain" description="Glutamine amidotransferase type-2" evidence="9">
    <location>
        <begin position="25"/>
        <end position="246"/>
    </location>
</feature>
<dbReference type="InterPro" id="IPR029057">
    <property type="entry name" value="PRTase-like"/>
</dbReference>
<feature type="binding site" evidence="7">
    <location>
        <position position="371"/>
    </location>
    <ligand>
        <name>Mg(2+)</name>
        <dbReference type="ChEBI" id="CHEBI:18420"/>
    </ligand>
</feature>
<evidence type="ECO:0000256" key="8">
    <source>
        <dbReference type="PIRNR" id="PIRNR000485"/>
    </source>
</evidence>
<evidence type="ECO:0000259" key="9">
    <source>
        <dbReference type="PROSITE" id="PS51278"/>
    </source>
</evidence>
<gene>
    <name evidence="7" type="primary">purF</name>
    <name evidence="10" type="ORF">H8S18_01370</name>
</gene>
<dbReference type="InterPro" id="IPR000836">
    <property type="entry name" value="PRTase_dom"/>
</dbReference>
<feature type="binding site" evidence="7">
    <location>
        <position position="408"/>
    </location>
    <ligand>
        <name>[4Fe-4S] cluster</name>
        <dbReference type="ChEBI" id="CHEBI:49883"/>
    </ligand>
</feature>
<comment type="pathway">
    <text evidence="1 7 8">Purine metabolism; IMP biosynthesis via de novo pathway; N(1)-(5-phospho-D-ribosyl)glycinamide from 5-phospho-alpha-D-ribose 1-diphosphate: step 1/2.</text>
</comment>
<keyword evidence="11" id="KW-1185">Reference proteome</keyword>
<reference evidence="10 11" key="1">
    <citation type="submission" date="2020-08" db="EMBL/GenBank/DDBJ databases">
        <title>Genome public.</title>
        <authorList>
            <person name="Liu C."/>
            <person name="Sun Q."/>
        </authorList>
    </citation>
    <scope>NUCLEOTIDE SEQUENCE [LARGE SCALE GENOMIC DNA]</scope>
    <source>
        <strain evidence="10 11">NSJ-35</strain>
    </source>
</reference>
<dbReference type="CDD" id="cd06223">
    <property type="entry name" value="PRTases_typeI"/>
    <property type="match status" value="1"/>
</dbReference>
<evidence type="ECO:0000256" key="5">
    <source>
        <dbReference type="ARBA" id="ARBA00022755"/>
    </source>
</evidence>
<dbReference type="PROSITE" id="PS51278">
    <property type="entry name" value="GATASE_TYPE_2"/>
    <property type="match status" value="1"/>
</dbReference>
<dbReference type="EC" id="2.4.2.14" evidence="7"/>
<evidence type="ECO:0000256" key="1">
    <source>
        <dbReference type="ARBA" id="ARBA00005209"/>
    </source>
</evidence>
<keyword evidence="5 7" id="KW-0658">Purine biosynthesis</keyword>
<dbReference type="InterPro" id="IPR005854">
    <property type="entry name" value="PurF"/>
</dbReference>
<accession>A0ABR7EB41</accession>
<dbReference type="SUPFAM" id="SSF53271">
    <property type="entry name" value="PRTase-like"/>
    <property type="match status" value="1"/>
</dbReference>
<keyword evidence="7" id="KW-0004">4Fe-4S</keyword>
<organism evidence="10 11">
    <name type="scientific">Christensenella tenuis</name>
    <dbReference type="NCBI Taxonomy" id="2763033"/>
    <lineage>
        <taxon>Bacteria</taxon>
        <taxon>Bacillati</taxon>
        <taxon>Bacillota</taxon>
        <taxon>Clostridia</taxon>
        <taxon>Christensenellales</taxon>
        <taxon>Christensenellaceae</taxon>
        <taxon>Christensenella</taxon>
    </lineage>
</organism>
<comment type="caution">
    <text evidence="10">The sequence shown here is derived from an EMBL/GenBank/DDBJ whole genome shotgun (WGS) entry which is preliminary data.</text>
</comment>
<dbReference type="NCBIfam" id="TIGR01134">
    <property type="entry name" value="purF"/>
    <property type="match status" value="1"/>
</dbReference>
<dbReference type="Gene3D" id="3.60.20.10">
    <property type="entry name" value="Glutamine Phosphoribosylpyrophosphate, subunit 1, domain 1"/>
    <property type="match status" value="1"/>
</dbReference>
<dbReference type="Pfam" id="PF13537">
    <property type="entry name" value="GATase_7"/>
    <property type="match status" value="1"/>
</dbReference>
<feature type="active site" description="Nucleophile" evidence="7">
    <location>
        <position position="25"/>
    </location>
</feature>
<evidence type="ECO:0000313" key="11">
    <source>
        <dbReference type="Proteomes" id="UP000606889"/>
    </source>
</evidence>
<proteinExistence type="inferred from homology"/>
<keyword evidence="6 7" id="KW-0315">Glutamine amidotransferase</keyword>
<name>A0ABR7EB41_9FIRM</name>
<keyword evidence="4 7" id="KW-0808">Transferase</keyword>
<comment type="cofactor">
    <cofactor evidence="7">
        <name>Mg(2+)</name>
        <dbReference type="ChEBI" id="CHEBI:18420"/>
    </cofactor>
    <text evidence="7">Binds 1 Mg(2+) ion per subunit.</text>
</comment>
<keyword evidence="7" id="KW-0411">Iron-sulfur</keyword>
<feature type="binding site" evidence="7">
    <location>
        <position position="462"/>
    </location>
    <ligand>
        <name>[4Fe-4S] cluster</name>
        <dbReference type="ChEBI" id="CHEBI:49883"/>
    </ligand>
</feature>
<evidence type="ECO:0000313" key="10">
    <source>
        <dbReference type="EMBL" id="MBC5646990.1"/>
    </source>
</evidence>
<comment type="cofactor">
    <cofactor evidence="7">
        <name>[4Fe-4S] cluster</name>
        <dbReference type="ChEBI" id="CHEBI:49883"/>
    </cofactor>
    <text evidence="7">Binds 1 [4Fe-4S] cluster per subunit.</text>
</comment>
<keyword evidence="7" id="KW-0460">Magnesium</keyword>
<protein>
    <recommendedName>
        <fullName evidence="7">Amidophosphoribosyltransferase</fullName>
        <shortName evidence="7">ATase</shortName>
        <ecNumber evidence="7">2.4.2.14</ecNumber>
    </recommendedName>
    <alternativeName>
        <fullName evidence="7">Glutamine phosphoribosylpyrophosphate amidotransferase</fullName>
        <shortName evidence="7">GPATase</shortName>
    </alternativeName>
</protein>
<sequence length="487" mass="53427">MFIRPDLYNSYERWKPKDDVMVEECGVFGIFMDDRRYDPAEATYLGLYALQHRGQESAGIAVADGKDIKFHKGMGLCSEVFKENLGKILGGNIGIGHVRYSTTGDSKADNAQPLVMSYRGGKLALAHNGNLINSSILREKLEDEGAIFQTTIDTEVMASLIARQSRKGMLKAITAMMKVVRGSYALVIMTQKELIAVRDPLGIRPLALGKLDNSYVVASESCAFDAIDAEFVRDVRPGEILVINQDGLKSYQAQSSMKTALCVFEYVYFARPDSDIDGISVYRSRENMGIKLAQAFPIDADLVSDVPDSATPAASGYAAESGIPYAKALAKNRYVGRTFIQPSQALRERGVKLKLNAMKRNVHGKRLILIDDSIVRGTTSRKIVEMLRLAGAREVHMMISSPPVVCPCFFGIDTPSHDQLIGSKNSVEEIRKIIGADTLNYLSIEDLLKTVEGAGCNFCAGCFNGNYPVDMKTALKETEALDLATIE</sequence>
<evidence type="ECO:0000256" key="2">
    <source>
        <dbReference type="ARBA" id="ARBA00010138"/>
    </source>
</evidence>
<feature type="binding site" evidence="7">
    <location>
        <position position="309"/>
    </location>
    <ligand>
        <name>Mg(2+)</name>
        <dbReference type="ChEBI" id="CHEBI:18420"/>
    </ligand>
</feature>
<dbReference type="InterPro" id="IPR017932">
    <property type="entry name" value="GATase_2_dom"/>
</dbReference>
<dbReference type="SUPFAM" id="SSF56235">
    <property type="entry name" value="N-terminal nucleophile aminohydrolases (Ntn hydrolases)"/>
    <property type="match status" value="1"/>
</dbReference>
<keyword evidence="7" id="KW-0408">Iron</keyword>
<keyword evidence="7" id="KW-0479">Metal-binding</keyword>
<dbReference type="PIRSF" id="PIRSF000485">
    <property type="entry name" value="Amd_phspho_trans"/>
    <property type="match status" value="1"/>
</dbReference>
<dbReference type="HAMAP" id="MF_01931">
    <property type="entry name" value="PurF"/>
    <property type="match status" value="1"/>
</dbReference>
<comment type="function">
    <text evidence="7">Catalyzes the formation of phosphoribosylamine from phosphoribosylpyrophosphate (PRPP) and glutamine.</text>
</comment>
<feature type="binding site" evidence="7">
    <location>
        <position position="459"/>
    </location>
    <ligand>
        <name>[4Fe-4S] cluster</name>
        <dbReference type="ChEBI" id="CHEBI:49883"/>
    </ligand>
</feature>
<dbReference type="InterPro" id="IPR035584">
    <property type="entry name" value="PurF_N"/>
</dbReference>
<dbReference type="PANTHER" id="PTHR11907">
    <property type="entry name" value="AMIDOPHOSPHORIBOSYLTRANSFERASE"/>
    <property type="match status" value="1"/>
</dbReference>
<dbReference type="Gene3D" id="3.40.50.2020">
    <property type="match status" value="1"/>
</dbReference>
<comment type="catalytic activity">
    <reaction evidence="7 8">
        <text>5-phospho-beta-D-ribosylamine + L-glutamate + diphosphate = 5-phospho-alpha-D-ribose 1-diphosphate + L-glutamine + H2O</text>
        <dbReference type="Rhea" id="RHEA:14905"/>
        <dbReference type="ChEBI" id="CHEBI:15377"/>
        <dbReference type="ChEBI" id="CHEBI:29985"/>
        <dbReference type="ChEBI" id="CHEBI:33019"/>
        <dbReference type="ChEBI" id="CHEBI:58017"/>
        <dbReference type="ChEBI" id="CHEBI:58359"/>
        <dbReference type="ChEBI" id="CHEBI:58681"/>
        <dbReference type="EC" id="2.4.2.14"/>
    </reaction>
</comment>
<dbReference type="EMBL" id="JACOON010000001">
    <property type="protein sequence ID" value="MBC5646990.1"/>
    <property type="molecule type" value="Genomic_DNA"/>
</dbReference>
<feature type="binding site" evidence="7">
    <location>
        <position position="262"/>
    </location>
    <ligand>
        <name>[4Fe-4S] cluster</name>
        <dbReference type="ChEBI" id="CHEBI:49883"/>
    </ligand>
</feature>
<dbReference type="CDD" id="cd00715">
    <property type="entry name" value="GPATase_N"/>
    <property type="match status" value="1"/>
</dbReference>
<evidence type="ECO:0000256" key="4">
    <source>
        <dbReference type="ARBA" id="ARBA00022679"/>
    </source>
</evidence>
<dbReference type="InterPro" id="IPR029055">
    <property type="entry name" value="Ntn_hydrolases_N"/>
</dbReference>
<dbReference type="GO" id="GO:0004044">
    <property type="term" value="F:amidophosphoribosyltransferase activity"/>
    <property type="evidence" value="ECO:0007669"/>
    <property type="project" value="UniProtKB-EC"/>
</dbReference>
<evidence type="ECO:0000256" key="7">
    <source>
        <dbReference type="HAMAP-Rule" id="MF_01931"/>
    </source>
</evidence>
<keyword evidence="3 7" id="KW-0328">Glycosyltransferase</keyword>
<evidence type="ECO:0000256" key="3">
    <source>
        <dbReference type="ARBA" id="ARBA00022676"/>
    </source>
</evidence>